<dbReference type="Gene3D" id="1.10.510.10">
    <property type="entry name" value="Transferase(Phosphotransferase) domain 1"/>
    <property type="match status" value="1"/>
</dbReference>
<keyword evidence="5" id="KW-0067">ATP-binding</keyword>
<dbReference type="InterPro" id="IPR000719">
    <property type="entry name" value="Prot_kinase_dom"/>
</dbReference>
<evidence type="ECO:0000256" key="6">
    <source>
        <dbReference type="SAM" id="MobiDB-lite"/>
    </source>
</evidence>
<dbReference type="AlphaFoldDB" id="A0A2N3NAX9"/>
<feature type="region of interest" description="Disordered" evidence="6">
    <location>
        <begin position="322"/>
        <end position="356"/>
    </location>
</feature>
<feature type="domain" description="Protein kinase" evidence="7">
    <location>
        <begin position="49"/>
        <end position="323"/>
    </location>
</feature>
<dbReference type="InterPro" id="IPR050205">
    <property type="entry name" value="CDPK_Ser/Thr_kinases"/>
</dbReference>
<keyword evidence="3" id="KW-0547">Nucleotide-binding</keyword>
<dbReference type="InParanoid" id="A0A2N3NAX9"/>
<dbReference type="GO" id="GO:0004674">
    <property type="term" value="F:protein serine/threonine kinase activity"/>
    <property type="evidence" value="ECO:0007669"/>
    <property type="project" value="UniProtKB-KW"/>
</dbReference>
<dbReference type="EMBL" id="NLAX01000010">
    <property type="protein sequence ID" value="PKS09557.1"/>
    <property type="molecule type" value="Genomic_DNA"/>
</dbReference>
<proteinExistence type="predicted"/>
<keyword evidence="4" id="KW-0418">Kinase</keyword>
<dbReference type="SUPFAM" id="SSF48452">
    <property type="entry name" value="TPR-like"/>
    <property type="match status" value="1"/>
</dbReference>
<keyword evidence="2" id="KW-0808">Transferase</keyword>
<evidence type="ECO:0000313" key="9">
    <source>
        <dbReference type="Proteomes" id="UP000233524"/>
    </source>
</evidence>
<evidence type="ECO:0000256" key="1">
    <source>
        <dbReference type="ARBA" id="ARBA00022527"/>
    </source>
</evidence>
<evidence type="ECO:0000256" key="5">
    <source>
        <dbReference type="ARBA" id="ARBA00022840"/>
    </source>
</evidence>
<dbReference type="InterPro" id="IPR008271">
    <property type="entry name" value="Ser/Thr_kinase_AS"/>
</dbReference>
<evidence type="ECO:0000259" key="7">
    <source>
        <dbReference type="PROSITE" id="PS50011"/>
    </source>
</evidence>
<dbReference type="InterPro" id="IPR011990">
    <property type="entry name" value="TPR-like_helical_dom_sf"/>
</dbReference>
<dbReference type="PROSITE" id="PS00108">
    <property type="entry name" value="PROTEIN_KINASE_ST"/>
    <property type="match status" value="1"/>
</dbReference>
<feature type="compositionally biased region" description="Polar residues" evidence="6">
    <location>
        <begin position="405"/>
        <end position="424"/>
    </location>
</feature>
<dbReference type="VEuPathDB" id="FungiDB:jhhlp_004174"/>
<dbReference type="Pfam" id="PF13424">
    <property type="entry name" value="TPR_12"/>
    <property type="match status" value="1"/>
</dbReference>
<dbReference type="OrthoDB" id="10252171at2759"/>
<keyword evidence="1" id="KW-0723">Serine/threonine-protein kinase</keyword>
<comment type="caution">
    <text evidence="8">The sequence shown here is derived from an EMBL/GenBank/DDBJ whole genome shotgun (WGS) entry which is preliminary data.</text>
</comment>
<dbReference type="Pfam" id="PF13374">
    <property type="entry name" value="TPR_10"/>
    <property type="match status" value="1"/>
</dbReference>
<keyword evidence="9" id="KW-1185">Reference proteome</keyword>
<dbReference type="InterPro" id="IPR011009">
    <property type="entry name" value="Kinase-like_dom_sf"/>
</dbReference>
<evidence type="ECO:0000313" key="8">
    <source>
        <dbReference type="EMBL" id="PKS09557.1"/>
    </source>
</evidence>
<reference evidence="8 9" key="1">
    <citation type="journal article" date="2017" name="G3 (Bethesda)">
        <title>First Draft Genome Sequence of the Pathogenic Fungus Lomentospora prolificans (Formerly Scedosporium prolificans).</title>
        <authorList>
            <person name="Luo R."/>
            <person name="Zimin A."/>
            <person name="Workman R."/>
            <person name="Fan Y."/>
            <person name="Pertea G."/>
            <person name="Grossman N."/>
            <person name="Wear M.P."/>
            <person name="Jia B."/>
            <person name="Miller H."/>
            <person name="Casadevall A."/>
            <person name="Timp W."/>
            <person name="Zhang S.X."/>
            <person name="Salzberg S.L."/>
        </authorList>
    </citation>
    <scope>NUCLEOTIDE SEQUENCE [LARGE SCALE GENOMIC DNA]</scope>
    <source>
        <strain evidence="8 9">JHH-5317</strain>
    </source>
</reference>
<sequence length="660" mass="74549">MVRLDNLGHLPDLVRDSRLNATIEYVEGQVFTVHKRPVRHRTRPREERWTHEKYLGQGGFGVVSLQRKDITTTSQAEFRAVKSIQIPQSGIQPHVSLYVRELEALAKFSQDKYADFFVKFYGWYDTPGQLHLAMECCEFGDLQRYLSDKEKCPGGCLPECEARDVACQVLDALNLMHKERFTHRDIKPANILIVSQPPEPWWVKLCDLGLSKRIEDVTGSSTIRGTPGFIPPEILVGHNSETTDYYSADMWCFGETVYRLLSGNPAFTLVQLLEYQQGRQKFPDDLLKSRQVSQEAMDFVESVMAPHPSNRLDANQATMHGWIAPIQPPGDDIDDVHAERSSTTPVSPSQDLQGPLEKTIDRVSGTWTVTVPYNPPLQATDGNSNESVEGNHASGRDSRAANADLETSSVGSSASTTPTSPNVRQETEKLREQLQSTAYLISSHQRENKLCEAETLAREAVKRSTILLGKQDIVTLGLRDHLVRLLTAQGKHAEAETLGRENVGLTTRIHGGNDIRTLNSIYYLMNALESEKKYDEAWSLGMQLIKGHKKIFGQEHFKTLQIMRHVCSVLAPKINSEDVITLCSQTLARHRQVLGDEDHQTLSLMNNLGYILRKRGQNEAAKEVYRESLDIRRRRFGEDHQETLHTRVGLGLTYWEQGEL</sequence>
<dbReference type="PROSITE" id="PS50011">
    <property type="entry name" value="PROTEIN_KINASE_DOM"/>
    <property type="match status" value="1"/>
</dbReference>
<organism evidence="8 9">
    <name type="scientific">Lomentospora prolificans</name>
    <dbReference type="NCBI Taxonomy" id="41688"/>
    <lineage>
        <taxon>Eukaryota</taxon>
        <taxon>Fungi</taxon>
        <taxon>Dikarya</taxon>
        <taxon>Ascomycota</taxon>
        <taxon>Pezizomycotina</taxon>
        <taxon>Sordariomycetes</taxon>
        <taxon>Hypocreomycetidae</taxon>
        <taxon>Microascales</taxon>
        <taxon>Microascaceae</taxon>
        <taxon>Lomentospora</taxon>
    </lineage>
</organism>
<dbReference type="SMART" id="SM00220">
    <property type="entry name" value="S_TKc"/>
    <property type="match status" value="1"/>
</dbReference>
<evidence type="ECO:0000256" key="3">
    <source>
        <dbReference type="ARBA" id="ARBA00022741"/>
    </source>
</evidence>
<dbReference type="STRING" id="41688.A0A2N3NAX9"/>
<dbReference type="Gene3D" id="1.25.40.10">
    <property type="entry name" value="Tetratricopeptide repeat domain"/>
    <property type="match status" value="2"/>
</dbReference>
<dbReference type="SUPFAM" id="SSF56112">
    <property type="entry name" value="Protein kinase-like (PK-like)"/>
    <property type="match status" value="1"/>
</dbReference>
<feature type="region of interest" description="Disordered" evidence="6">
    <location>
        <begin position="369"/>
        <end position="430"/>
    </location>
</feature>
<evidence type="ECO:0000256" key="4">
    <source>
        <dbReference type="ARBA" id="ARBA00022777"/>
    </source>
</evidence>
<dbReference type="PANTHER" id="PTHR24349">
    <property type="entry name" value="SERINE/THREONINE-PROTEIN KINASE"/>
    <property type="match status" value="1"/>
</dbReference>
<gene>
    <name evidence="8" type="ORF">jhhlp_004174</name>
</gene>
<dbReference type="GO" id="GO:0005524">
    <property type="term" value="F:ATP binding"/>
    <property type="evidence" value="ECO:0007669"/>
    <property type="project" value="UniProtKB-KW"/>
</dbReference>
<dbReference type="Proteomes" id="UP000233524">
    <property type="component" value="Unassembled WGS sequence"/>
</dbReference>
<name>A0A2N3NAX9_9PEZI</name>
<evidence type="ECO:0000256" key="2">
    <source>
        <dbReference type="ARBA" id="ARBA00022679"/>
    </source>
</evidence>
<protein>
    <recommendedName>
        <fullName evidence="7">Protein kinase domain-containing protein</fullName>
    </recommendedName>
</protein>
<dbReference type="Pfam" id="PF00069">
    <property type="entry name" value="Pkinase"/>
    <property type="match status" value="1"/>
</dbReference>
<accession>A0A2N3NAX9</accession>
<feature type="compositionally biased region" description="Polar residues" evidence="6">
    <location>
        <begin position="341"/>
        <end position="352"/>
    </location>
</feature>